<dbReference type="Proteomes" id="UP000189981">
    <property type="component" value="Unassembled WGS sequence"/>
</dbReference>
<protein>
    <submittedName>
        <fullName evidence="2">Uncharacterized protein</fullName>
    </submittedName>
</protein>
<keyword evidence="1" id="KW-1133">Transmembrane helix</keyword>
<evidence type="ECO:0000313" key="2">
    <source>
        <dbReference type="EMBL" id="SKB30065.1"/>
    </source>
</evidence>
<accession>A0A1T5A580</accession>
<proteinExistence type="predicted"/>
<dbReference type="EMBL" id="FUYR01000001">
    <property type="protein sequence ID" value="SKB30065.1"/>
    <property type="molecule type" value="Genomic_DNA"/>
</dbReference>
<feature type="transmembrane region" description="Helical" evidence="1">
    <location>
        <begin position="79"/>
        <end position="97"/>
    </location>
</feature>
<feature type="transmembrane region" description="Helical" evidence="1">
    <location>
        <begin position="173"/>
        <end position="195"/>
    </location>
</feature>
<dbReference type="RefSeq" id="WP_079700825.1">
    <property type="nucleotide sequence ID" value="NZ_FUYR01000001.1"/>
</dbReference>
<feature type="transmembrane region" description="Helical" evidence="1">
    <location>
        <begin position="143"/>
        <end position="161"/>
    </location>
</feature>
<evidence type="ECO:0000256" key="1">
    <source>
        <dbReference type="SAM" id="Phobius"/>
    </source>
</evidence>
<feature type="transmembrane region" description="Helical" evidence="1">
    <location>
        <begin position="236"/>
        <end position="259"/>
    </location>
</feature>
<dbReference type="OrthoDB" id="2827525at2"/>
<feature type="transmembrane region" description="Helical" evidence="1">
    <location>
        <begin position="103"/>
        <end position="123"/>
    </location>
</feature>
<feature type="transmembrane region" description="Helical" evidence="1">
    <location>
        <begin position="378"/>
        <end position="399"/>
    </location>
</feature>
<organism evidence="2 3">
    <name type="scientific">Daejeonella lutea</name>
    <dbReference type="NCBI Taxonomy" id="572036"/>
    <lineage>
        <taxon>Bacteria</taxon>
        <taxon>Pseudomonadati</taxon>
        <taxon>Bacteroidota</taxon>
        <taxon>Sphingobacteriia</taxon>
        <taxon>Sphingobacteriales</taxon>
        <taxon>Sphingobacteriaceae</taxon>
        <taxon>Daejeonella</taxon>
    </lineage>
</organism>
<keyword evidence="1" id="KW-0812">Transmembrane</keyword>
<feature type="transmembrane region" description="Helical" evidence="1">
    <location>
        <begin position="49"/>
        <end position="67"/>
    </location>
</feature>
<dbReference type="STRING" id="572036.SAMN05661099_0328"/>
<evidence type="ECO:0000313" key="3">
    <source>
        <dbReference type="Proteomes" id="UP000189981"/>
    </source>
</evidence>
<sequence>MFISKWINISFFNLFLVALLGFTLRYKIAFSLPWLDQKNVLHSHSHFAFSGWVSHILMVLLIYYLGLKLGEQIYSRYRLLLYANLITSYGMLISFILQGYAFYSISFSTLSIFVFLLFAIYYWKDLSRISGNPVSHKWFKWALIFGVISALGPFALAYQMVQKLADQDWYLGSVYFFLHFQYNGWFLFAGMGLLADKLEAFDGAGMKLRTAFYLFCAACVPGYFLSVLWMPFVNTIYYLLLAAVFAQLAGWVLILQVVIKNIGGIKNQFSKPGRLLFVLSALAFTIKLILQSGSIHPQLSQLSYGFRPIIIGYLHLVLLGVTTIFILAYVTSLKLILTSKLMLGGLYLFVAGVIINELFLMIQGVAALSYKVVPHIQLLLFGASTILLAGIGILFIASLNRKPLAEKK</sequence>
<reference evidence="3" key="1">
    <citation type="submission" date="2017-02" db="EMBL/GenBank/DDBJ databases">
        <authorList>
            <person name="Varghese N."/>
            <person name="Submissions S."/>
        </authorList>
    </citation>
    <scope>NUCLEOTIDE SEQUENCE [LARGE SCALE GENOMIC DNA]</scope>
    <source>
        <strain evidence="3">DSM 22385</strain>
    </source>
</reference>
<feature type="transmembrane region" description="Helical" evidence="1">
    <location>
        <begin position="310"/>
        <end position="330"/>
    </location>
</feature>
<feature type="transmembrane region" description="Helical" evidence="1">
    <location>
        <begin position="342"/>
        <end position="366"/>
    </location>
</feature>
<dbReference type="AlphaFoldDB" id="A0A1T5A580"/>
<feature type="transmembrane region" description="Helical" evidence="1">
    <location>
        <begin position="271"/>
        <end position="290"/>
    </location>
</feature>
<name>A0A1T5A580_9SPHI</name>
<keyword evidence="1" id="KW-0472">Membrane</keyword>
<feature type="transmembrane region" description="Helical" evidence="1">
    <location>
        <begin position="211"/>
        <end position="230"/>
    </location>
</feature>
<keyword evidence="3" id="KW-1185">Reference proteome</keyword>
<gene>
    <name evidence="2" type="ORF">SAMN05661099_0328</name>
</gene>